<dbReference type="Proteomes" id="UP000185841">
    <property type="component" value="Unassembled WGS sequence"/>
</dbReference>
<accession>A0A1N6XA88</accession>
<reference evidence="1 2" key="1">
    <citation type="submission" date="2017-01" db="EMBL/GenBank/DDBJ databases">
        <authorList>
            <person name="Mah S.A."/>
            <person name="Swanson W.J."/>
            <person name="Moy G.W."/>
            <person name="Vacquier V.D."/>
        </authorList>
    </citation>
    <scope>NUCLEOTIDE SEQUENCE [LARGE SCALE GENOMIC DNA]</scope>
    <source>
        <strain evidence="1 2">RU36E</strain>
    </source>
</reference>
<protein>
    <submittedName>
        <fullName evidence="1">Uncharacterized protein</fullName>
    </submittedName>
</protein>
<evidence type="ECO:0000313" key="1">
    <source>
        <dbReference type="EMBL" id="SIQ99265.1"/>
    </source>
</evidence>
<name>A0A1N6XA88_AQUAC</name>
<dbReference type="EMBL" id="FTMP01000012">
    <property type="protein sequence ID" value="SIQ99265.1"/>
    <property type="molecule type" value="Genomic_DNA"/>
</dbReference>
<evidence type="ECO:0000313" key="2">
    <source>
        <dbReference type="Proteomes" id="UP000185841"/>
    </source>
</evidence>
<sequence length="94" mass="10158">MPCPVSQKIFASVCESMQHAESIITPDATNYPDLMLRIAIEALARANRYAAAQGMADLGDLTGYSICMVEDFRGEMVAASRNSLPGRPAKVTLH</sequence>
<gene>
    <name evidence="1" type="ORF">SAMN05878282_11253</name>
</gene>
<organism evidence="1 2">
    <name type="scientific">Aquipseudomonas alcaligenes</name>
    <name type="common">Pseudomonas alcaligenes</name>
    <dbReference type="NCBI Taxonomy" id="43263"/>
    <lineage>
        <taxon>Bacteria</taxon>
        <taxon>Pseudomonadati</taxon>
        <taxon>Pseudomonadota</taxon>
        <taxon>Gammaproteobacteria</taxon>
        <taxon>Pseudomonadales</taxon>
        <taxon>Pseudomonadaceae</taxon>
        <taxon>Aquipseudomonas</taxon>
    </lineage>
</organism>
<dbReference type="AlphaFoldDB" id="A0A1N6XA88"/>
<proteinExistence type="predicted"/>